<evidence type="ECO:0000313" key="1">
    <source>
        <dbReference type="EMBL" id="KAL0147186.1"/>
    </source>
</evidence>
<gene>
    <name evidence="1" type="ORF">M9458_057509</name>
</gene>
<feature type="non-terminal residue" evidence="1">
    <location>
        <position position="1"/>
    </location>
</feature>
<name>A0ABD0MEU3_CIRMR</name>
<keyword evidence="2" id="KW-1185">Reference proteome</keyword>
<dbReference type="EMBL" id="JAMKFB020000817">
    <property type="protein sequence ID" value="KAL0147186.1"/>
    <property type="molecule type" value="Genomic_DNA"/>
</dbReference>
<reference evidence="1 2" key="1">
    <citation type="submission" date="2024-05" db="EMBL/GenBank/DDBJ databases">
        <title>Genome sequencing and assembly of Indian major carp, Cirrhinus mrigala (Hamilton, 1822).</title>
        <authorList>
            <person name="Mohindra V."/>
            <person name="Chowdhury L.M."/>
            <person name="Lal K."/>
            <person name="Jena J.K."/>
        </authorList>
    </citation>
    <scope>NUCLEOTIDE SEQUENCE [LARGE SCALE GENOMIC DNA]</scope>
    <source>
        <strain evidence="1">CM1030</strain>
        <tissue evidence="1">Blood</tissue>
    </source>
</reference>
<protein>
    <submittedName>
        <fullName evidence="1">Uncharacterized protein</fullName>
    </submittedName>
</protein>
<proteinExistence type="predicted"/>
<dbReference type="AlphaFoldDB" id="A0ABD0MEU3"/>
<comment type="caution">
    <text evidence="1">The sequence shown here is derived from an EMBL/GenBank/DDBJ whole genome shotgun (WGS) entry which is preliminary data.</text>
</comment>
<dbReference type="Proteomes" id="UP001529510">
    <property type="component" value="Unassembled WGS sequence"/>
</dbReference>
<feature type="non-terminal residue" evidence="1">
    <location>
        <position position="77"/>
    </location>
</feature>
<accession>A0ABD0MEU3</accession>
<evidence type="ECO:0000313" key="2">
    <source>
        <dbReference type="Proteomes" id="UP001529510"/>
    </source>
</evidence>
<sequence length="77" mass="8695">TWSKRATVLEEVNPKSYMVRTEDGQILRRNLRSLLKMKETGLVDTSTEDTDCAVSPKTSGSEMLPVLDADRSFTYPK</sequence>
<organism evidence="1 2">
    <name type="scientific">Cirrhinus mrigala</name>
    <name type="common">Mrigala</name>
    <dbReference type="NCBI Taxonomy" id="683832"/>
    <lineage>
        <taxon>Eukaryota</taxon>
        <taxon>Metazoa</taxon>
        <taxon>Chordata</taxon>
        <taxon>Craniata</taxon>
        <taxon>Vertebrata</taxon>
        <taxon>Euteleostomi</taxon>
        <taxon>Actinopterygii</taxon>
        <taxon>Neopterygii</taxon>
        <taxon>Teleostei</taxon>
        <taxon>Ostariophysi</taxon>
        <taxon>Cypriniformes</taxon>
        <taxon>Cyprinidae</taxon>
        <taxon>Labeoninae</taxon>
        <taxon>Labeonini</taxon>
        <taxon>Cirrhinus</taxon>
    </lineage>
</organism>